<dbReference type="Pfam" id="PF19031">
    <property type="entry name" value="Intu_longin_1"/>
    <property type="match status" value="1"/>
</dbReference>
<keyword evidence="5" id="KW-0217">Developmental protein</keyword>
<evidence type="ECO:0000256" key="5">
    <source>
        <dbReference type="ARBA" id="ARBA00022473"/>
    </source>
</evidence>
<evidence type="ECO:0000256" key="7">
    <source>
        <dbReference type="ARBA" id="ARBA00022794"/>
    </source>
</evidence>
<evidence type="ECO:0000256" key="9">
    <source>
        <dbReference type="SAM" id="MobiDB-lite"/>
    </source>
</evidence>
<dbReference type="Pfam" id="PF19032">
    <property type="entry name" value="Intu_longin_2"/>
    <property type="match status" value="1"/>
</dbReference>
<dbReference type="InterPro" id="IPR001478">
    <property type="entry name" value="PDZ"/>
</dbReference>
<gene>
    <name evidence="12" type="ORF">OCTVUL_1B017230</name>
</gene>
<dbReference type="GO" id="GO:0016192">
    <property type="term" value="P:vesicle-mediated transport"/>
    <property type="evidence" value="ECO:0007669"/>
    <property type="project" value="InterPro"/>
</dbReference>
<dbReference type="EMBL" id="OX597816">
    <property type="protein sequence ID" value="CAI9719251.1"/>
    <property type="molecule type" value="Genomic_DNA"/>
</dbReference>
<dbReference type="InterPro" id="IPR039151">
    <property type="entry name" value="INTU"/>
</dbReference>
<comment type="subcellular location">
    <subcellularLocation>
        <location evidence="2">Cell surface</location>
    </subcellularLocation>
    <subcellularLocation>
        <location evidence="1">Cytoplasm</location>
        <location evidence="1">Cytoskeleton</location>
        <location evidence="1">Cilium basal body</location>
    </subcellularLocation>
</comment>
<dbReference type="GO" id="GO:0007399">
    <property type="term" value="P:nervous system development"/>
    <property type="evidence" value="ECO:0007669"/>
    <property type="project" value="TreeGrafter"/>
</dbReference>
<keyword evidence="10" id="KW-1133">Transmembrane helix</keyword>
<evidence type="ECO:0000256" key="8">
    <source>
        <dbReference type="ARBA" id="ARBA00032633"/>
    </source>
</evidence>
<reference evidence="12" key="1">
    <citation type="submission" date="2023-08" db="EMBL/GenBank/DDBJ databases">
        <authorList>
            <person name="Alioto T."/>
            <person name="Alioto T."/>
            <person name="Gomez Garrido J."/>
        </authorList>
    </citation>
    <scope>NUCLEOTIDE SEQUENCE</scope>
</reference>
<dbReference type="GO" id="GO:0005737">
    <property type="term" value="C:cytoplasm"/>
    <property type="evidence" value="ECO:0007669"/>
    <property type="project" value="TreeGrafter"/>
</dbReference>
<feature type="compositionally biased region" description="Basic and acidic residues" evidence="9">
    <location>
        <begin position="643"/>
        <end position="653"/>
    </location>
</feature>
<evidence type="ECO:0000256" key="2">
    <source>
        <dbReference type="ARBA" id="ARBA00004241"/>
    </source>
</evidence>
<dbReference type="GO" id="GO:0060271">
    <property type="term" value="P:cilium assembly"/>
    <property type="evidence" value="ECO:0007669"/>
    <property type="project" value="InterPro"/>
</dbReference>
<feature type="domain" description="PDZ" evidence="11">
    <location>
        <begin position="172"/>
        <end position="227"/>
    </location>
</feature>
<evidence type="ECO:0000259" key="11">
    <source>
        <dbReference type="PROSITE" id="PS50106"/>
    </source>
</evidence>
<dbReference type="PANTHER" id="PTHR21082">
    <property type="entry name" value="PROTEIN INTURNED"/>
    <property type="match status" value="1"/>
</dbReference>
<evidence type="ECO:0000256" key="4">
    <source>
        <dbReference type="ARBA" id="ARBA00015639"/>
    </source>
</evidence>
<keyword evidence="7" id="KW-0970">Cilium biogenesis/degradation</keyword>
<dbReference type="InterPro" id="IPR043989">
    <property type="entry name" value="CCZ1/INTU/HSP4_longin_3"/>
</dbReference>
<dbReference type="PANTHER" id="PTHR21082:SF4">
    <property type="entry name" value="PROTEIN INTURNED"/>
    <property type="match status" value="1"/>
</dbReference>
<organism evidence="12 13">
    <name type="scientific">Octopus vulgaris</name>
    <name type="common">Common octopus</name>
    <dbReference type="NCBI Taxonomy" id="6645"/>
    <lineage>
        <taxon>Eukaryota</taxon>
        <taxon>Metazoa</taxon>
        <taxon>Spiralia</taxon>
        <taxon>Lophotrochozoa</taxon>
        <taxon>Mollusca</taxon>
        <taxon>Cephalopoda</taxon>
        <taxon>Coleoidea</taxon>
        <taxon>Octopodiformes</taxon>
        <taxon>Octopoda</taxon>
        <taxon>Incirrata</taxon>
        <taxon>Octopodidae</taxon>
        <taxon>Octopus</taxon>
    </lineage>
</organism>
<evidence type="ECO:0000256" key="10">
    <source>
        <dbReference type="SAM" id="Phobius"/>
    </source>
</evidence>
<sequence>MRSSAIRTIWPHHLNWFLKIVALIERFHLVETMRIRWSNAKYLTSIFLLIFIIFTCFEWTVLKKNNSLNLKFQHVQQRPPKAIIHSALPNVPIHNTVVAKKEETSHQKKFSSITMKYNKTKNAFDFFKSNCSKPVDKRHIKLFGIVLCSYNVKSALVENTDGDEKYRDKKKLIVQKVIIGSQAQRSHKIHKGDMLLAIDDREVSWSKLGATLKSLKKQVPIKLTFQNPVVVGSTNHNSVGGMRLPFCENVMLAASGEDFSSLVELLDMYKCKLLCLSLDIVQSDLDFGQEIIYEFPFHNDKVSHVRGMFITLNKVLEEIVQSQTQCSNLVYHHQLINVSYYKDDNSTLLLVLPTDLFPEYVTSFVLKNLVHVLALLFGNPIRPFKDPQLHVQLNQILALLFYGLAPILHGKSTITMTSITNGCFEARWLFLEEEIKLMFDEILSSFESGDFVSQQDLISSRRQFCITGSCLIFKGHVICSHLETSDLLDAWLLCQSLGLVSFSQEHNFSELIVWHEVFLSRLQNANEMLLPAGYNRKPEKCFIFIVGQKQSLICCIFESKNSQEKAAPLLPDLPLVNQAKTALQQMENVNLFKSCDSRLRSTKDSLLGDPDVFLVYLESSKVAKMENTGHFVLQSSHTSLGGSEDHVRNDGKYPEMSTPLGSQMSVNSNDSLASGTNDKGRFISFNGIFDMSFLNQSLGSGSKAHVTQGIDIRKVKEVNNVLFHYMCIDKLQGIYVDSDRQYNRSTLSKQILDNFNRCSLQIHAIFEKSKKKANAKRKNPSRSVGKLMKNYIREHGVLFNCIVQSSSNSKMHAVLSYWVVGRLFTEPVEKEIYVCYHDSVEPNLVELAYQMSFSVVA</sequence>
<evidence type="ECO:0000313" key="13">
    <source>
        <dbReference type="Proteomes" id="UP001162480"/>
    </source>
</evidence>
<accession>A0AA36AN81</accession>
<dbReference type="InterPro" id="IPR043987">
    <property type="entry name" value="CCZ1/INTU/HSP4_longin_1"/>
</dbReference>
<dbReference type="AlphaFoldDB" id="A0AA36AN81"/>
<keyword evidence="10" id="KW-0472">Membrane</keyword>
<dbReference type="SUPFAM" id="SSF50156">
    <property type="entry name" value="PDZ domain-like"/>
    <property type="match status" value="1"/>
</dbReference>
<evidence type="ECO:0000256" key="3">
    <source>
        <dbReference type="ARBA" id="ARBA00010034"/>
    </source>
</evidence>
<dbReference type="Proteomes" id="UP001162480">
    <property type="component" value="Chromosome 3"/>
</dbReference>
<dbReference type="PROSITE" id="PS50106">
    <property type="entry name" value="PDZ"/>
    <property type="match status" value="1"/>
</dbReference>
<evidence type="ECO:0000313" key="12">
    <source>
        <dbReference type="EMBL" id="CAI9719251.1"/>
    </source>
</evidence>
<dbReference type="Gene3D" id="2.30.42.10">
    <property type="match status" value="1"/>
</dbReference>
<dbReference type="GO" id="GO:0001736">
    <property type="term" value="P:establishment of planar polarity"/>
    <property type="evidence" value="ECO:0007669"/>
    <property type="project" value="InterPro"/>
</dbReference>
<evidence type="ECO:0000256" key="1">
    <source>
        <dbReference type="ARBA" id="ARBA00004120"/>
    </source>
</evidence>
<protein>
    <recommendedName>
        <fullName evidence="4">Protein inturned</fullName>
    </recommendedName>
    <alternativeName>
        <fullName evidence="8">Inturned planar cell polarity effector homolog</fullName>
    </alternativeName>
</protein>
<keyword evidence="10" id="KW-0812">Transmembrane</keyword>
<feature type="region of interest" description="Disordered" evidence="9">
    <location>
        <begin position="638"/>
        <end position="663"/>
    </location>
</feature>
<keyword evidence="6" id="KW-0963">Cytoplasm</keyword>
<name>A0AA36AN81_OCTVU</name>
<feature type="transmembrane region" description="Helical" evidence="10">
    <location>
        <begin position="42"/>
        <end position="62"/>
    </location>
</feature>
<dbReference type="InterPro" id="IPR043988">
    <property type="entry name" value="CCZ1/INTU_longin_2"/>
</dbReference>
<dbReference type="InterPro" id="IPR036034">
    <property type="entry name" value="PDZ_sf"/>
</dbReference>
<dbReference type="GO" id="GO:0009986">
    <property type="term" value="C:cell surface"/>
    <property type="evidence" value="ECO:0007669"/>
    <property type="project" value="UniProtKB-SubCell"/>
</dbReference>
<dbReference type="GO" id="GO:0005929">
    <property type="term" value="C:cilium"/>
    <property type="evidence" value="ECO:0007669"/>
    <property type="project" value="TreeGrafter"/>
</dbReference>
<dbReference type="Pfam" id="PF19033">
    <property type="entry name" value="Intu_longin_3"/>
    <property type="match status" value="1"/>
</dbReference>
<evidence type="ECO:0000256" key="6">
    <source>
        <dbReference type="ARBA" id="ARBA00022490"/>
    </source>
</evidence>
<keyword evidence="13" id="KW-1185">Reference proteome</keyword>
<comment type="similarity">
    <text evidence="3">Belongs to the inturned family.</text>
</comment>
<proteinExistence type="inferred from homology"/>